<dbReference type="GO" id="GO:0015074">
    <property type="term" value="P:DNA integration"/>
    <property type="evidence" value="ECO:0007669"/>
    <property type="project" value="InterPro"/>
</dbReference>
<keyword evidence="2" id="KW-0229">DNA integration</keyword>
<dbReference type="InterPro" id="IPR011010">
    <property type="entry name" value="DNA_brk_join_enz"/>
</dbReference>
<evidence type="ECO:0000256" key="3">
    <source>
        <dbReference type="ARBA" id="ARBA00023125"/>
    </source>
</evidence>
<evidence type="ECO:0000256" key="2">
    <source>
        <dbReference type="ARBA" id="ARBA00022908"/>
    </source>
</evidence>
<dbReference type="InterPro" id="IPR002104">
    <property type="entry name" value="Integrase_catalytic"/>
</dbReference>
<accession>A0A1F7YBX3</accession>
<comment type="caution">
    <text evidence="8">The sequence shown here is derived from an EMBL/GenBank/DDBJ whole genome shotgun (WGS) entry which is preliminary data.</text>
</comment>
<dbReference type="SUPFAM" id="SSF56349">
    <property type="entry name" value="DNA breaking-rejoining enzymes"/>
    <property type="match status" value="1"/>
</dbReference>
<evidence type="ECO:0008006" key="10">
    <source>
        <dbReference type="Google" id="ProtNLM"/>
    </source>
</evidence>
<dbReference type="InterPro" id="IPR013762">
    <property type="entry name" value="Integrase-like_cat_sf"/>
</dbReference>
<feature type="domain" description="Tyr recombinase" evidence="6">
    <location>
        <begin position="109"/>
        <end position="296"/>
    </location>
</feature>
<name>A0A1F7YBX3_9BACT</name>
<dbReference type="GO" id="GO:0006310">
    <property type="term" value="P:DNA recombination"/>
    <property type="evidence" value="ECO:0007669"/>
    <property type="project" value="UniProtKB-KW"/>
</dbReference>
<evidence type="ECO:0000313" key="8">
    <source>
        <dbReference type="EMBL" id="OGM24670.1"/>
    </source>
</evidence>
<dbReference type="Proteomes" id="UP000178851">
    <property type="component" value="Unassembled WGS sequence"/>
</dbReference>
<dbReference type="Pfam" id="PF02899">
    <property type="entry name" value="Phage_int_SAM_1"/>
    <property type="match status" value="1"/>
</dbReference>
<evidence type="ECO:0000256" key="4">
    <source>
        <dbReference type="ARBA" id="ARBA00023172"/>
    </source>
</evidence>
<dbReference type="Gene3D" id="1.10.443.10">
    <property type="entry name" value="Intergrase catalytic core"/>
    <property type="match status" value="1"/>
</dbReference>
<keyword evidence="4" id="KW-0233">DNA recombination</keyword>
<dbReference type="Pfam" id="PF00589">
    <property type="entry name" value="Phage_integrase"/>
    <property type="match status" value="1"/>
</dbReference>
<dbReference type="Gene3D" id="1.10.150.130">
    <property type="match status" value="1"/>
</dbReference>
<dbReference type="InterPro" id="IPR010998">
    <property type="entry name" value="Integrase_recombinase_N"/>
</dbReference>
<dbReference type="PANTHER" id="PTHR30349:SF41">
    <property type="entry name" value="INTEGRASE_RECOMBINASE PROTEIN MJ0367-RELATED"/>
    <property type="match status" value="1"/>
</dbReference>
<protein>
    <recommendedName>
        <fullName evidence="10">Tyrosine recombinase XerC</fullName>
    </recommendedName>
</protein>
<dbReference type="EMBL" id="MGGI01000026">
    <property type="protein sequence ID" value="OGM24670.1"/>
    <property type="molecule type" value="Genomic_DNA"/>
</dbReference>
<keyword evidence="3 5" id="KW-0238">DNA-binding</keyword>
<dbReference type="AlphaFoldDB" id="A0A1F7YBX3"/>
<evidence type="ECO:0000259" key="7">
    <source>
        <dbReference type="PROSITE" id="PS51900"/>
    </source>
</evidence>
<sequence>MPKLSESIESYLFSLDNDHFSTLTFRNYKHYLERFLEFVISRGNKKPGIKHINLSLVKEYSNFLPKIGLSLKTQGFHLIALRSFLRWVREKGYNSLEPGSINIPKAQSAKLKFLTGDQIDRLLNAPSLSTIQGKRDKAILEVLFSTGLRISELVKLNRDKLDLEEREFGIMDNGGRTRIVFLSNRATDWIKKYLSSRKDHFKPLFLRHKGKIEPSVPDEKTRLTPRSIQRMVKKYVRKINLPVDASPHTIRHSYAADLLMAGADIRSVQKMLGHKNISTTQIYTHVTNKQLRDIHEAFHGRGK</sequence>
<proteinExistence type="inferred from homology"/>
<dbReference type="PROSITE" id="PS51898">
    <property type="entry name" value="TYR_RECOMBINASE"/>
    <property type="match status" value="1"/>
</dbReference>
<dbReference type="PROSITE" id="PS51900">
    <property type="entry name" value="CB"/>
    <property type="match status" value="1"/>
</dbReference>
<dbReference type="InterPro" id="IPR044068">
    <property type="entry name" value="CB"/>
</dbReference>
<dbReference type="InterPro" id="IPR050090">
    <property type="entry name" value="Tyrosine_recombinase_XerCD"/>
</dbReference>
<dbReference type="InterPro" id="IPR004107">
    <property type="entry name" value="Integrase_SAM-like_N"/>
</dbReference>
<feature type="domain" description="Core-binding (CB)" evidence="7">
    <location>
        <begin position="2"/>
        <end position="89"/>
    </location>
</feature>
<organism evidence="8 9">
    <name type="scientific">Candidatus Woesebacteria bacterium RIFCSPHIGHO2_01_FULL_39_28</name>
    <dbReference type="NCBI Taxonomy" id="1802496"/>
    <lineage>
        <taxon>Bacteria</taxon>
        <taxon>Candidatus Woeseibacteriota</taxon>
    </lineage>
</organism>
<reference evidence="8 9" key="1">
    <citation type="journal article" date="2016" name="Nat. Commun.">
        <title>Thousands of microbial genomes shed light on interconnected biogeochemical processes in an aquifer system.</title>
        <authorList>
            <person name="Anantharaman K."/>
            <person name="Brown C.T."/>
            <person name="Hug L.A."/>
            <person name="Sharon I."/>
            <person name="Castelle C.J."/>
            <person name="Probst A.J."/>
            <person name="Thomas B.C."/>
            <person name="Singh A."/>
            <person name="Wilkins M.J."/>
            <person name="Karaoz U."/>
            <person name="Brodie E.L."/>
            <person name="Williams K.H."/>
            <person name="Hubbard S.S."/>
            <person name="Banfield J.F."/>
        </authorList>
    </citation>
    <scope>NUCLEOTIDE SEQUENCE [LARGE SCALE GENOMIC DNA]</scope>
</reference>
<dbReference type="PANTHER" id="PTHR30349">
    <property type="entry name" value="PHAGE INTEGRASE-RELATED"/>
    <property type="match status" value="1"/>
</dbReference>
<evidence type="ECO:0000256" key="5">
    <source>
        <dbReference type="PROSITE-ProRule" id="PRU01248"/>
    </source>
</evidence>
<evidence type="ECO:0000313" key="9">
    <source>
        <dbReference type="Proteomes" id="UP000178851"/>
    </source>
</evidence>
<evidence type="ECO:0000259" key="6">
    <source>
        <dbReference type="PROSITE" id="PS51898"/>
    </source>
</evidence>
<comment type="similarity">
    <text evidence="1">Belongs to the 'phage' integrase family.</text>
</comment>
<dbReference type="CDD" id="cd00798">
    <property type="entry name" value="INT_XerDC_C"/>
    <property type="match status" value="1"/>
</dbReference>
<dbReference type="GO" id="GO:0003677">
    <property type="term" value="F:DNA binding"/>
    <property type="evidence" value="ECO:0007669"/>
    <property type="project" value="UniProtKB-UniRule"/>
</dbReference>
<gene>
    <name evidence="8" type="ORF">A2627_02630</name>
</gene>
<evidence type="ECO:0000256" key="1">
    <source>
        <dbReference type="ARBA" id="ARBA00008857"/>
    </source>
</evidence>